<dbReference type="Proteomes" id="UP000886998">
    <property type="component" value="Unassembled WGS sequence"/>
</dbReference>
<organism evidence="1 2">
    <name type="scientific">Trichonephila inaurata madagascariensis</name>
    <dbReference type="NCBI Taxonomy" id="2747483"/>
    <lineage>
        <taxon>Eukaryota</taxon>
        <taxon>Metazoa</taxon>
        <taxon>Ecdysozoa</taxon>
        <taxon>Arthropoda</taxon>
        <taxon>Chelicerata</taxon>
        <taxon>Arachnida</taxon>
        <taxon>Araneae</taxon>
        <taxon>Araneomorphae</taxon>
        <taxon>Entelegynae</taxon>
        <taxon>Araneoidea</taxon>
        <taxon>Nephilidae</taxon>
        <taxon>Trichonephila</taxon>
        <taxon>Trichonephila inaurata</taxon>
    </lineage>
</organism>
<gene>
    <name evidence="1" type="primary">Bag6_0</name>
    <name evidence="1" type="ORF">TNIN_108831</name>
</gene>
<evidence type="ECO:0000313" key="1">
    <source>
        <dbReference type="EMBL" id="GFY45027.1"/>
    </source>
</evidence>
<dbReference type="OrthoDB" id="1885901at2759"/>
<reference evidence="1" key="1">
    <citation type="submission" date="2020-08" db="EMBL/GenBank/DDBJ databases">
        <title>Multicomponent nature underlies the extraordinary mechanical properties of spider dragline silk.</title>
        <authorList>
            <person name="Kono N."/>
            <person name="Nakamura H."/>
            <person name="Mori M."/>
            <person name="Yoshida Y."/>
            <person name="Ohtoshi R."/>
            <person name="Malay A.D."/>
            <person name="Moran D.A.P."/>
            <person name="Tomita M."/>
            <person name="Numata K."/>
            <person name="Arakawa K."/>
        </authorList>
    </citation>
    <scope>NUCLEOTIDE SEQUENCE</scope>
</reference>
<name>A0A8X6X2L6_9ARAC</name>
<protein>
    <submittedName>
        <fullName evidence="1">Large proline-rich protein BAG6</fullName>
    </submittedName>
</protein>
<dbReference type="AlphaFoldDB" id="A0A8X6X2L6"/>
<dbReference type="EMBL" id="BMAV01004540">
    <property type="protein sequence ID" value="GFY45027.1"/>
    <property type="molecule type" value="Genomic_DNA"/>
</dbReference>
<accession>A0A8X6X2L6</accession>
<sequence length="149" mass="16910">MLHHAISKANVTPMNDMEVLNIQAMNDTDLPSSFRKHMKNSVPLKNSAQSRFSNAHQSGRPLKRMKLFLGDPTVLPPSKCALQEMLLHAISKANVTPVTDMELLRNEAMKDVALQSSFCKHLKNSVQEILRQDLNYSAELFRNAEKYFN</sequence>
<proteinExistence type="predicted"/>
<evidence type="ECO:0000313" key="2">
    <source>
        <dbReference type="Proteomes" id="UP000886998"/>
    </source>
</evidence>
<keyword evidence="2" id="KW-1185">Reference proteome</keyword>
<comment type="caution">
    <text evidence="1">The sequence shown here is derived from an EMBL/GenBank/DDBJ whole genome shotgun (WGS) entry which is preliminary data.</text>
</comment>